<dbReference type="InterPro" id="IPR001258">
    <property type="entry name" value="NHL_repeat"/>
</dbReference>
<gene>
    <name evidence="3" type="ORF">NATSA_07770</name>
</gene>
<organism evidence="3 4">
    <name type="scientific">Natronogracilivirga saccharolytica</name>
    <dbReference type="NCBI Taxonomy" id="2812953"/>
    <lineage>
        <taxon>Bacteria</taxon>
        <taxon>Pseudomonadati</taxon>
        <taxon>Balneolota</taxon>
        <taxon>Balneolia</taxon>
        <taxon>Balneolales</taxon>
        <taxon>Cyclonatronaceae</taxon>
        <taxon>Natronogracilivirga</taxon>
    </lineage>
</organism>
<dbReference type="GO" id="GO:0043161">
    <property type="term" value="P:proteasome-mediated ubiquitin-dependent protein catabolic process"/>
    <property type="evidence" value="ECO:0007669"/>
    <property type="project" value="TreeGrafter"/>
</dbReference>
<dbReference type="PROSITE" id="PS51125">
    <property type="entry name" value="NHL"/>
    <property type="match status" value="1"/>
</dbReference>
<evidence type="ECO:0000313" key="4">
    <source>
        <dbReference type="Proteomes" id="UP000673975"/>
    </source>
</evidence>
<dbReference type="InterPro" id="IPR011042">
    <property type="entry name" value="6-blade_b-propeller_TolB-like"/>
</dbReference>
<dbReference type="RefSeq" id="WP_210511458.1">
    <property type="nucleotide sequence ID" value="NZ_JAFIDN010000005.1"/>
</dbReference>
<name>A0A8J7UVH4_9BACT</name>
<dbReference type="GO" id="GO:0061630">
    <property type="term" value="F:ubiquitin protein ligase activity"/>
    <property type="evidence" value="ECO:0007669"/>
    <property type="project" value="TreeGrafter"/>
</dbReference>
<evidence type="ECO:0000313" key="3">
    <source>
        <dbReference type="EMBL" id="MBP3192557.1"/>
    </source>
</evidence>
<feature type="repeat" description="NHL" evidence="2">
    <location>
        <begin position="71"/>
        <end position="112"/>
    </location>
</feature>
<dbReference type="Proteomes" id="UP000673975">
    <property type="component" value="Unassembled WGS sequence"/>
</dbReference>
<dbReference type="GO" id="GO:0000209">
    <property type="term" value="P:protein polyubiquitination"/>
    <property type="evidence" value="ECO:0007669"/>
    <property type="project" value="TreeGrafter"/>
</dbReference>
<evidence type="ECO:0000256" key="2">
    <source>
        <dbReference type="PROSITE-ProRule" id="PRU00504"/>
    </source>
</evidence>
<dbReference type="InterPro" id="IPR050952">
    <property type="entry name" value="TRIM-NHL_E3_ligases"/>
</dbReference>
<dbReference type="EMBL" id="JAFIDN010000005">
    <property type="protein sequence ID" value="MBP3192557.1"/>
    <property type="molecule type" value="Genomic_DNA"/>
</dbReference>
<dbReference type="PANTHER" id="PTHR24104">
    <property type="entry name" value="E3 UBIQUITIN-PROTEIN LIGASE NHLRC1-RELATED"/>
    <property type="match status" value="1"/>
</dbReference>
<accession>A0A8J7UVH4</accession>
<dbReference type="AlphaFoldDB" id="A0A8J7UVH4"/>
<reference evidence="3" key="1">
    <citation type="submission" date="2021-02" db="EMBL/GenBank/DDBJ databases">
        <title>Natronogracilivirga saccharolytica gen. nov. sp. nov. a new anaerobic, haloalkiliphilic carbohydrate-fermenting bacterium from soda lake and proposing of Cyclonatronumiaceae fam. nov. in the phylum Balneolaeota.</title>
        <authorList>
            <person name="Zhilina T.N."/>
            <person name="Sorokin D.Y."/>
            <person name="Zavarzina D.G."/>
            <person name="Toshchakov S.V."/>
            <person name="Kublanov I.V."/>
        </authorList>
    </citation>
    <scope>NUCLEOTIDE SEQUENCE</scope>
    <source>
        <strain evidence="3">Z-1702</strain>
    </source>
</reference>
<sequence length="285" mass="32450">MIILNFLFIFSALIFISGFTNARPAERPAVLLDALEDARSVRASTLGNLFVVETGKNRILKLNHEGVRRDSIGRLGSGDYQFDTPVAIDPTNELKIYVADRDNRRIQVFDRRLQYLSTVGLPRRAGLGSSYRPVLISADPIGRFYFYDDERNVVYRFDSNGQYDLDFDLFSEEERIRPVSMAVIDEELWVAGRRGELLHRFSSGGSYLGFIYTPEPVTSIRSRRGELWMLGTEHVFRLDGTGDVMKSIGLPEARGRGQNWRSFELLAGHVYLLSSQSLVRIPMEQ</sequence>
<keyword evidence="4" id="KW-1185">Reference proteome</keyword>
<dbReference type="Gene3D" id="2.120.10.30">
    <property type="entry name" value="TolB, C-terminal domain"/>
    <property type="match status" value="1"/>
</dbReference>
<evidence type="ECO:0008006" key="5">
    <source>
        <dbReference type="Google" id="ProtNLM"/>
    </source>
</evidence>
<protein>
    <recommendedName>
        <fullName evidence="5">6-bladed beta-propeller</fullName>
    </recommendedName>
</protein>
<proteinExistence type="predicted"/>
<evidence type="ECO:0000256" key="1">
    <source>
        <dbReference type="ARBA" id="ARBA00022737"/>
    </source>
</evidence>
<dbReference type="SUPFAM" id="SSF101898">
    <property type="entry name" value="NHL repeat"/>
    <property type="match status" value="1"/>
</dbReference>
<comment type="caution">
    <text evidence="3">The sequence shown here is derived from an EMBL/GenBank/DDBJ whole genome shotgun (WGS) entry which is preliminary data.</text>
</comment>
<keyword evidence="1" id="KW-0677">Repeat</keyword>
<dbReference type="PANTHER" id="PTHR24104:SF50">
    <property type="entry name" value="SMP-30_GLUCONOLACTONASE_LRE-LIKE REGION DOMAIN-CONTAINING PROTEIN"/>
    <property type="match status" value="1"/>
</dbReference>